<dbReference type="SUPFAM" id="SSF55083">
    <property type="entry name" value="6-hydroxymethyl-7,8-dihydropterin pyrophosphokinase, HPPK"/>
    <property type="match status" value="1"/>
</dbReference>
<dbReference type="PANTHER" id="PTHR43071:SF1">
    <property type="entry name" value="2-AMINO-4-HYDROXY-6-HYDROXYMETHYLDIHYDROPTERIDINE PYROPHOSPHOKINASE"/>
    <property type="match status" value="1"/>
</dbReference>
<dbReference type="GO" id="GO:0046654">
    <property type="term" value="P:tetrahydrofolate biosynthetic process"/>
    <property type="evidence" value="ECO:0007669"/>
    <property type="project" value="UniProtKB-UniPathway"/>
</dbReference>
<evidence type="ECO:0000256" key="1">
    <source>
        <dbReference type="ARBA" id="ARBA00005051"/>
    </source>
</evidence>
<evidence type="ECO:0000256" key="5">
    <source>
        <dbReference type="ARBA" id="ARBA00022679"/>
    </source>
</evidence>
<evidence type="ECO:0000256" key="2">
    <source>
        <dbReference type="ARBA" id="ARBA00005810"/>
    </source>
</evidence>
<evidence type="ECO:0000256" key="9">
    <source>
        <dbReference type="ARBA" id="ARBA00022909"/>
    </source>
</evidence>
<dbReference type="Pfam" id="PF01288">
    <property type="entry name" value="HPPK"/>
    <property type="match status" value="1"/>
</dbReference>
<dbReference type="RefSeq" id="WP_085209724.1">
    <property type="nucleotide sequence ID" value="NZ_FXAM01000001.1"/>
</dbReference>
<dbReference type="GO" id="GO:0046656">
    <property type="term" value="P:folic acid biosynthetic process"/>
    <property type="evidence" value="ECO:0007669"/>
    <property type="project" value="UniProtKB-KW"/>
</dbReference>
<evidence type="ECO:0000256" key="4">
    <source>
        <dbReference type="ARBA" id="ARBA00016218"/>
    </source>
</evidence>
<accession>A0A1Y6CY79</accession>
<reference evidence="14 15" key="1">
    <citation type="submission" date="2016-12" db="EMBL/GenBank/DDBJ databases">
        <authorList>
            <person name="Song W.-J."/>
            <person name="Kurnit D.M."/>
        </authorList>
    </citation>
    <scope>NUCLEOTIDE SEQUENCE [LARGE SCALE GENOMIC DNA]</scope>
    <source>
        <strain evidence="14 15">175</strain>
    </source>
</reference>
<feature type="domain" description="7,8-dihydro-6-hydroxymethylpterin-pyrophosphokinase" evidence="13">
    <location>
        <begin position="98"/>
        <end position="109"/>
    </location>
</feature>
<protein>
    <recommendedName>
        <fullName evidence="4">2-amino-4-hydroxy-6-hydroxymethyldihydropteridine pyrophosphokinase</fullName>
        <ecNumber evidence="3">2.7.6.3</ecNumber>
    </recommendedName>
    <alternativeName>
        <fullName evidence="11">6-hydroxymethyl-7,8-dihydropterin pyrophosphokinase</fullName>
    </alternativeName>
    <alternativeName>
        <fullName evidence="12">7,8-dihydro-6-hydroxymethylpterin-pyrophosphokinase</fullName>
    </alternativeName>
</protein>
<dbReference type="OrthoDB" id="9808041at2"/>
<evidence type="ECO:0000256" key="11">
    <source>
        <dbReference type="ARBA" id="ARBA00029766"/>
    </source>
</evidence>
<evidence type="ECO:0000256" key="7">
    <source>
        <dbReference type="ARBA" id="ARBA00022777"/>
    </source>
</evidence>
<evidence type="ECO:0000259" key="13">
    <source>
        <dbReference type="PROSITE" id="PS00794"/>
    </source>
</evidence>
<sequence length="174" mass="19093">MPQPQPLEPVLAYIGFGGNLGDPVERLKAARREVAAIPGVRETAFSSLYHSAPMGPQDQPEYVNAAMAIRTTLAPLELLRELQAVEARFGRVRGVGERWGPRTLDLDLLLYGQQALECDRLAVPHPGLAEREFVLYPLLEIAPGLEVPGLGPLAELARHCPLRGLTRIEEEHHG</sequence>
<dbReference type="NCBIfam" id="TIGR01498">
    <property type="entry name" value="folK"/>
    <property type="match status" value="1"/>
</dbReference>
<dbReference type="Proteomes" id="UP000192923">
    <property type="component" value="Unassembled WGS sequence"/>
</dbReference>
<evidence type="ECO:0000256" key="12">
    <source>
        <dbReference type="ARBA" id="ARBA00033413"/>
    </source>
</evidence>
<comment type="function">
    <text evidence="10">Catalyzes the transfer of pyrophosphate from adenosine triphosphate (ATP) to 6-hydroxymethyl-7,8-dihydropterin, an enzymatic step in folate biosynthesis pathway.</text>
</comment>
<dbReference type="InterPro" id="IPR035907">
    <property type="entry name" value="Hppk_sf"/>
</dbReference>
<evidence type="ECO:0000313" key="14">
    <source>
        <dbReference type="EMBL" id="SMF93282.1"/>
    </source>
</evidence>
<dbReference type="PROSITE" id="PS00794">
    <property type="entry name" value="HPPK"/>
    <property type="match status" value="1"/>
</dbReference>
<keyword evidence="6" id="KW-0547">Nucleotide-binding</keyword>
<dbReference type="InterPro" id="IPR000550">
    <property type="entry name" value="Hppk"/>
</dbReference>
<evidence type="ECO:0000256" key="3">
    <source>
        <dbReference type="ARBA" id="ARBA00013253"/>
    </source>
</evidence>
<dbReference type="EMBL" id="FXAM01000001">
    <property type="protein sequence ID" value="SMF93282.1"/>
    <property type="molecule type" value="Genomic_DNA"/>
</dbReference>
<keyword evidence="9" id="KW-0289">Folate biosynthesis</keyword>
<dbReference type="STRING" id="1760988.SAMN02949497_0557"/>
<dbReference type="Gene3D" id="3.30.70.560">
    <property type="entry name" value="7,8-Dihydro-6-hydroxymethylpterin-pyrophosphokinase HPPK"/>
    <property type="match status" value="1"/>
</dbReference>
<dbReference type="GO" id="GO:0005524">
    <property type="term" value="F:ATP binding"/>
    <property type="evidence" value="ECO:0007669"/>
    <property type="project" value="UniProtKB-KW"/>
</dbReference>
<gene>
    <name evidence="14" type="ORF">SAMN02949497_0557</name>
</gene>
<dbReference type="GO" id="GO:0016301">
    <property type="term" value="F:kinase activity"/>
    <property type="evidence" value="ECO:0007669"/>
    <property type="project" value="UniProtKB-KW"/>
</dbReference>
<keyword evidence="15" id="KW-1185">Reference proteome</keyword>
<dbReference type="UniPathway" id="UPA00077">
    <property type="reaction ID" value="UER00155"/>
</dbReference>
<evidence type="ECO:0000256" key="10">
    <source>
        <dbReference type="ARBA" id="ARBA00029409"/>
    </source>
</evidence>
<keyword evidence="5" id="KW-0808">Transferase</keyword>
<keyword evidence="7 14" id="KW-0418">Kinase</keyword>
<comment type="pathway">
    <text evidence="1">Cofactor biosynthesis; tetrahydrofolate biosynthesis; 2-amino-4-hydroxy-6-hydroxymethyl-7,8-dihydropteridine diphosphate from 7,8-dihydroneopterin triphosphate: step 4/4.</text>
</comment>
<dbReference type="PANTHER" id="PTHR43071">
    <property type="entry name" value="2-AMINO-4-HYDROXY-6-HYDROXYMETHYLDIHYDROPTERIDINE PYROPHOSPHOKINASE"/>
    <property type="match status" value="1"/>
</dbReference>
<dbReference type="AlphaFoldDB" id="A0A1Y6CY79"/>
<proteinExistence type="inferred from homology"/>
<keyword evidence="8" id="KW-0067">ATP-binding</keyword>
<organism evidence="14 15">
    <name type="scientific">Methylomagnum ishizawai</name>
    <dbReference type="NCBI Taxonomy" id="1760988"/>
    <lineage>
        <taxon>Bacteria</taxon>
        <taxon>Pseudomonadati</taxon>
        <taxon>Pseudomonadota</taxon>
        <taxon>Gammaproteobacteria</taxon>
        <taxon>Methylococcales</taxon>
        <taxon>Methylococcaceae</taxon>
        <taxon>Methylomagnum</taxon>
    </lineage>
</organism>
<dbReference type="EC" id="2.7.6.3" evidence="3"/>
<name>A0A1Y6CY79_9GAMM</name>
<dbReference type="CDD" id="cd00483">
    <property type="entry name" value="HPPK"/>
    <property type="match status" value="1"/>
</dbReference>
<evidence type="ECO:0000313" key="15">
    <source>
        <dbReference type="Proteomes" id="UP000192923"/>
    </source>
</evidence>
<evidence type="ECO:0000256" key="8">
    <source>
        <dbReference type="ARBA" id="ARBA00022840"/>
    </source>
</evidence>
<evidence type="ECO:0000256" key="6">
    <source>
        <dbReference type="ARBA" id="ARBA00022741"/>
    </source>
</evidence>
<comment type="similarity">
    <text evidence="2">Belongs to the HPPK family.</text>
</comment>
<dbReference type="GO" id="GO:0003848">
    <property type="term" value="F:2-amino-4-hydroxy-6-hydroxymethyldihydropteridine diphosphokinase activity"/>
    <property type="evidence" value="ECO:0007669"/>
    <property type="project" value="UniProtKB-EC"/>
</dbReference>